<organism evidence="2 3">
    <name type="scientific">Boletus edulis BED1</name>
    <dbReference type="NCBI Taxonomy" id="1328754"/>
    <lineage>
        <taxon>Eukaryota</taxon>
        <taxon>Fungi</taxon>
        <taxon>Dikarya</taxon>
        <taxon>Basidiomycota</taxon>
        <taxon>Agaricomycotina</taxon>
        <taxon>Agaricomycetes</taxon>
        <taxon>Agaricomycetidae</taxon>
        <taxon>Boletales</taxon>
        <taxon>Boletineae</taxon>
        <taxon>Boletaceae</taxon>
        <taxon>Boletoideae</taxon>
        <taxon>Boletus</taxon>
    </lineage>
</organism>
<evidence type="ECO:0000313" key="2">
    <source>
        <dbReference type="EMBL" id="KAF8450749.1"/>
    </source>
</evidence>
<comment type="caution">
    <text evidence="2">The sequence shown here is derived from an EMBL/GenBank/DDBJ whole genome shotgun (WGS) entry which is preliminary data.</text>
</comment>
<reference evidence="2" key="1">
    <citation type="submission" date="2019-10" db="EMBL/GenBank/DDBJ databases">
        <authorList>
            <consortium name="DOE Joint Genome Institute"/>
            <person name="Kuo A."/>
            <person name="Miyauchi S."/>
            <person name="Kiss E."/>
            <person name="Drula E."/>
            <person name="Kohler A."/>
            <person name="Sanchez-Garcia M."/>
            <person name="Andreopoulos B."/>
            <person name="Barry K.W."/>
            <person name="Bonito G."/>
            <person name="Buee M."/>
            <person name="Carver A."/>
            <person name="Chen C."/>
            <person name="Cichocki N."/>
            <person name="Clum A."/>
            <person name="Culley D."/>
            <person name="Crous P.W."/>
            <person name="Fauchery L."/>
            <person name="Girlanda M."/>
            <person name="Hayes R."/>
            <person name="Keri Z."/>
            <person name="LaButti K."/>
            <person name="Lipzen A."/>
            <person name="Lombard V."/>
            <person name="Magnuson J."/>
            <person name="Maillard F."/>
            <person name="Morin E."/>
            <person name="Murat C."/>
            <person name="Nolan M."/>
            <person name="Ohm R."/>
            <person name="Pangilinan J."/>
            <person name="Pereira M."/>
            <person name="Perotto S."/>
            <person name="Peter M."/>
            <person name="Riley R."/>
            <person name="Sitrit Y."/>
            <person name="Stielow B."/>
            <person name="Szollosi G."/>
            <person name="Zifcakova L."/>
            <person name="Stursova M."/>
            <person name="Spatafora J.W."/>
            <person name="Tedersoo L."/>
            <person name="Vaario L.-M."/>
            <person name="Yamada A."/>
            <person name="Yan M."/>
            <person name="Wang P."/>
            <person name="Xu J."/>
            <person name="Bruns T."/>
            <person name="Baldrian P."/>
            <person name="Vilgalys R."/>
            <person name="Henrissat B."/>
            <person name="Grigoriev I.V."/>
            <person name="Hibbett D."/>
            <person name="Nagy L.G."/>
            <person name="Martin F.M."/>
        </authorList>
    </citation>
    <scope>NUCLEOTIDE SEQUENCE</scope>
    <source>
        <strain evidence="2">BED1</strain>
    </source>
</reference>
<evidence type="ECO:0000313" key="3">
    <source>
        <dbReference type="Proteomes" id="UP001194468"/>
    </source>
</evidence>
<dbReference type="AlphaFoldDB" id="A0AAD4C6M1"/>
<evidence type="ECO:0000259" key="1">
    <source>
        <dbReference type="Pfam" id="PF26617"/>
    </source>
</evidence>
<name>A0AAD4C6M1_BOLED</name>
<feature type="domain" description="CcmS related" evidence="1">
    <location>
        <begin position="20"/>
        <end position="150"/>
    </location>
</feature>
<dbReference type="EMBL" id="WHUW01000002">
    <property type="protein sequence ID" value="KAF8450749.1"/>
    <property type="molecule type" value="Genomic_DNA"/>
</dbReference>
<keyword evidence="3" id="KW-1185">Reference proteome</keyword>
<gene>
    <name evidence="2" type="ORF">L210DRAFT_3386196</name>
</gene>
<reference evidence="2" key="2">
    <citation type="journal article" date="2020" name="Nat. Commun.">
        <title>Large-scale genome sequencing of mycorrhizal fungi provides insights into the early evolution of symbiotic traits.</title>
        <authorList>
            <person name="Miyauchi S."/>
            <person name="Kiss E."/>
            <person name="Kuo A."/>
            <person name="Drula E."/>
            <person name="Kohler A."/>
            <person name="Sanchez-Garcia M."/>
            <person name="Morin E."/>
            <person name="Andreopoulos B."/>
            <person name="Barry K.W."/>
            <person name="Bonito G."/>
            <person name="Buee M."/>
            <person name="Carver A."/>
            <person name="Chen C."/>
            <person name="Cichocki N."/>
            <person name="Clum A."/>
            <person name="Culley D."/>
            <person name="Crous P.W."/>
            <person name="Fauchery L."/>
            <person name="Girlanda M."/>
            <person name="Hayes R.D."/>
            <person name="Keri Z."/>
            <person name="LaButti K."/>
            <person name="Lipzen A."/>
            <person name="Lombard V."/>
            <person name="Magnuson J."/>
            <person name="Maillard F."/>
            <person name="Murat C."/>
            <person name="Nolan M."/>
            <person name="Ohm R.A."/>
            <person name="Pangilinan J."/>
            <person name="Pereira M.F."/>
            <person name="Perotto S."/>
            <person name="Peter M."/>
            <person name="Pfister S."/>
            <person name="Riley R."/>
            <person name="Sitrit Y."/>
            <person name="Stielow J.B."/>
            <person name="Szollosi G."/>
            <person name="Zifcakova L."/>
            <person name="Stursova M."/>
            <person name="Spatafora J.W."/>
            <person name="Tedersoo L."/>
            <person name="Vaario L.M."/>
            <person name="Yamada A."/>
            <person name="Yan M."/>
            <person name="Wang P."/>
            <person name="Xu J."/>
            <person name="Bruns T."/>
            <person name="Baldrian P."/>
            <person name="Vilgalys R."/>
            <person name="Dunand C."/>
            <person name="Henrissat B."/>
            <person name="Grigoriev I.V."/>
            <person name="Hibbett D."/>
            <person name="Nagy L.G."/>
            <person name="Martin F.M."/>
        </authorList>
    </citation>
    <scope>NUCLEOTIDE SEQUENCE</scope>
    <source>
        <strain evidence="2">BED1</strain>
    </source>
</reference>
<dbReference type="Proteomes" id="UP001194468">
    <property type="component" value="Unassembled WGS sequence"/>
</dbReference>
<protein>
    <recommendedName>
        <fullName evidence="1">CcmS related domain-containing protein</fullName>
    </recommendedName>
</protein>
<sequence>MERITDFQFVESRGEALESVQRAFYSKQRKAADRFHWLFPPDKDERVSSLVKWISSMSFGIASFGLQKFLQTRERGALIVNAAYRPVHSPSEPAFDWVTWNQIQRTMDRILQESVGYYNPAMHVIVFVLLPSPSGNSVAIWRRKLSIPNNIRLAYQAQITQATAALRKEYPVLVDE</sequence>
<proteinExistence type="predicted"/>
<accession>A0AAD4C6M1</accession>
<dbReference type="InterPro" id="IPR058258">
    <property type="entry name" value="CcmS-like"/>
</dbReference>
<dbReference type="Pfam" id="PF26617">
    <property type="entry name" value="CcmS-like"/>
    <property type="match status" value="1"/>
</dbReference>